<dbReference type="AlphaFoldDB" id="A0A1E3Q869"/>
<reference evidence="1 2" key="1">
    <citation type="journal article" date="2016" name="Proc. Natl. Acad. Sci. U.S.A.">
        <title>Comparative genomics of biotechnologically important yeasts.</title>
        <authorList>
            <person name="Riley R."/>
            <person name="Haridas S."/>
            <person name="Wolfe K.H."/>
            <person name="Lopes M.R."/>
            <person name="Hittinger C.T."/>
            <person name="Goeker M."/>
            <person name="Salamov A.A."/>
            <person name="Wisecaver J.H."/>
            <person name="Long T.M."/>
            <person name="Calvey C.H."/>
            <person name="Aerts A.L."/>
            <person name="Barry K.W."/>
            <person name="Choi C."/>
            <person name="Clum A."/>
            <person name="Coughlan A.Y."/>
            <person name="Deshpande S."/>
            <person name="Douglass A.P."/>
            <person name="Hanson S.J."/>
            <person name="Klenk H.-P."/>
            <person name="LaButti K.M."/>
            <person name="Lapidus A."/>
            <person name="Lindquist E.A."/>
            <person name="Lipzen A.M."/>
            <person name="Meier-Kolthoff J.P."/>
            <person name="Ohm R.A."/>
            <person name="Otillar R.P."/>
            <person name="Pangilinan J.L."/>
            <person name="Peng Y."/>
            <person name="Rokas A."/>
            <person name="Rosa C.A."/>
            <person name="Scheuner C."/>
            <person name="Sibirny A.A."/>
            <person name="Slot J.C."/>
            <person name="Stielow J.B."/>
            <person name="Sun H."/>
            <person name="Kurtzman C.P."/>
            <person name="Blackwell M."/>
            <person name="Grigoriev I.V."/>
            <person name="Jeffries T.W."/>
        </authorList>
    </citation>
    <scope>NUCLEOTIDE SEQUENCE [LARGE SCALE GENOMIC DNA]</scope>
    <source>
        <strain evidence="1 2">NRRL Y-11557</strain>
    </source>
</reference>
<dbReference type="InterPro" id="IPR032675">
    <property type="entry name" value="LRR_dom_sf"/>
</dbReference>
<evidence type="ECO:0000313" key="2">
    <source>
        <dbReference type="Proteomes" id="UP000094385"/>
    </source>
</evidence>
<protein>
    <submittedName>
        <fullName evidence="1">Uncharacterized protein</fullName>
    </submittedName>
</protein>
<name>A0A1E3Q869_LIPST</name>
<dbReference type="EMBL" id="KV454293">
    <property type="protein sequence ID" value="ODQ73778.1"/>
    <property type="molecule type" value="Genomic_DNA"/>
</dbReference>
<gene>
    <name evidence="1" type="ORF">LIPSTDRAFT_27241</name>
</gene>
<accession>A0A1E3Q869</accession>
<dbReference type="OrthoDB" id="10368231at2759"/>
<evidence type="ECO:0000313" key="1">
    <source>
        <dbReference type="EMBL" id="ODQ73778.1"/>
    </source>
</evidence>
<proteinExistence type="predicted"/>
<dbReference type="SUPFAM" id="SSF52047">
    <property type="entry name" value="RNI-like"/>
    <property type="match status" value="1"/>
</dbReference>
<organism evidence="1 2">
    <name type="scientific">Lipomyces starkeyi NRRL Y-11557</name>
    <dbReference type="NCBI Taxonomy" id="675824"/>
    <lineage>
        <taxon>Eukaryota</taxon>
        <taxon>Fungi</taxon>
        <taxon>Dikarya</taxon>
        <taxon>Ascomycota</taxon>
        <taxon>Saccharomycotina</taxon>
        <taxon>Lipomycetes</taxon>
        <taxon>Lipomycetales</taxon>
        <taxon>Lipomycetaceae</taxon>
        <taxon>Lipomyces</taxon>
    </lineage>
</organism>
<sequence length="599" mass="67844">MAHHHAPAPGSLSSSTVNNQPTIFTSANMATQMSSAEESMHTAAESFTDISDDEDEIEVVDQEEQEVITYSDYHLIDEESLDETEDDFSPITTALEKRRIRLRKARERSLFIELDKMITPSSSDTFLSSNKESSVILRVLKAQQEGRLRADLSRKKWGPVRAYFPPSDGTCLVLKLSTEMLQKIIDHTFFEMMSKFNVVRGHGLDAFACVCRTFNMMVQPYTFDRVTLRSVADLYDLMFLNRASPHIRQWLYSFAGNFSISNSVEAKRVGAALGEILETCKNIKWISLFVSHKPGTIPYLPILGPKKRNLRNLREIAITVPVLHTPIIGFLMHFDNLRTLNLRNTNLGEFRNVGKQARFRLPSVTALDLDSCILGYNSVQMFANALINVEQIGALGVPVGIMDLITAIMSRTDTLHTVKMRRCNGPPRAQPPTLKFWHRLRHIVLDECFMLHRDFFPSVRGSHISSLPNLRSLHVTANLRVPISPFDFEELIEAIKHLPSLFSNSEIFDPETGTTKRICNVEALITCPLGTYKDMFGSARVGSSSLRGSPNVLSQEYTLLETVGSKNDRRVEFIRDFELDKLTSEVMNEWTNFPDNVFI</sequence>
<keyword evidence="2" id="KW-1185">Reference proteome</keyword>
<dbReference type="Gene3D" id="3.80.10.10">
    <property type="entry name" value="Ribonuclease Inhibitor"/>
    <property type="match status" value="1"/>
</dbReference>
<dbReference type="Proteomes" id="UP000094385">
    <property type="component" value="Unassembled WGS sequence"/>
</dbReference>